<keyword evidence="1" id="KW-1133">Transmembrane helix</keyword>
<evidence type="ECO:0000313" key="2">
    <source>
        <dbReference type="EMBL" id="SEQ08470.1"/>
    </source>
</evidence>
<evidence type="ECO:0000256" key="1">
    <source>
        <dbReference type="SAM" id="Phobius"/>
    </source>
</evidence>
<dbReference type="PROSITE" id="PS51257">
    <property type="entry name" value="PROKAR_LIPOPROTEIN"/>
    <property type="match status" value="1"/>
</dbReference>
<protein>
    <recommendedName>
        <fullName evidence="4">Lipoprotein</fullName>
    </recommendedName>
</protein>
<feature type="transmembrane region" description="Helical" evidence="1">
    <location>
        <begin position="7"/>
        <end position="24"/>
    </location>
</feature>
<keyword evidence="1" id="KW-0812">Transmembrane</keyword>
<keyword evidence="3" id="KW-1185">Reference proteome</keyword>
<dbReference type="EMBL" id="FOEI01000006">
    <property type="protein sequence ID" value="SEQ08470.1"/>
    <property type="molecule type" value="Genomic_DNA"/>
</dbReference>
<evidence type="ECO:0000313" key="3">
    <source>
        <dbReference type="Proteomes" id="UP000198648"/>
    </source>
</evidence>
<accession>A0A1H9D4Q9</accession>
<dbReference type="RefSeq" id="WP_143065645.1">
    <property type="nucleotide sequence ID" value="NZ_FOEI01000006.1"/>
</dbReference>
<evidence type="ECO:0008006" key="4">
    <source>
        <dbReference type="Google" id="ProtNLM"/>
    </source>
</evidence>
<gene>
    <name evidence="2" type="ORF">SAMN05444005_10632</name>
</gene>
<keyword evidence="1" id="KW-0472">Membrane</keyword>
<name>A0A1H9D4Q9_9FLAO</name>
<sequence length="162" mass="18155">MLQKTTWTHYLIIGISVLLLSSIISCDKGEVDERHTATFIYKNNSGKNLIMKVFNTSIGISEEYSIDVDESKPIICKGNPNTAPFFSVDNSLIGDSLVIIFEDNKCITFTREINDGIVANEGTGLFNIQNYDDYSIETVNKKNYTLNYTINTGHYNTATNCD</sequence>
<reference evidence="2 3" key="1">
    <citation type="submission" date="2016-10" db="EMBL/GenBank/DDBJ databases">
        <authorList>
            <person name="de Groot N.N."/>
        </authorList>
    </citation>
    <scope>NUCLEOTIDE SEQUENCE [LARGE SCALE GENOMIC DNA]</scope>
    <source>
        <strain evidence="2 3">DSM 27078</strain>
    </source>
</reference>
<dbReference type="AlphaFoldDB" id="A0A1H9D4Q9"/>
<dbReference type="Proteomes" id="UP000198648">
    <property type="component" value="Unassembled WGS sequence"/>
</dbReference>
<proteinExistence type="predicted"/>
<dbReference type="STRING" id="1299341.SAMN05444005_10632"/>
<organism evidence="2 3">
    <name type="scientific">Flavobacterium urocaniciphilum</name>
    <dbReference type="NCBI Taxonomy" id="1299341"/>
    <lineage>
        <taxon>Bacteria</taxon>
        <taxon>Pseudomonadati</taxon>
        <taxon>Bacteroidota</taxon>
        <taxon>Flavobacteriia</taxon>
        <taxon>Flavobacteriales</taxon>
        <taxon>Flavobacteriaceae</taxon>
        <taxon>Flavobacterium</taxon>
    </lineage>
</organism>